<evidence type="ECO:0000313" key="2">
    <source>
        <dbReference type="Proteomes" id="UP000283269"/>
    </source>
</evidence>
<reference evidence="1 2" key="1">
    <citation type="journal article" date="2018" name="Evol. Lett.">
        <title>Horizontal gene cluster transfer increased hallucinogenic mushroom diversity.</title>
        <authorList>
            <person name="Reynolds H.T."/>
            <person name="Vijayakumar V."/>
            <person name="Gluck-Thaler E."/>
            <person name="Korotkin H.B."/>
            <person name="Matheny P.B."/>
            <person name="Slot J.C."/>
        </authorList>
    </citation>
    <scope>NUCLEOTIDE SEQUENCE [LARGE SCALE GENOMIC DNA]</scope>
    <source>
        <strain evidence="1 2">2631</strain>
    </source>
</reference>
<name>A0A409VN65_PSICY</name>
<dbReference type="Proteomes" id="UP000283269">
    <property type="component" value="Unassembled WGS sequence"/>
</dbReference>
<dbReference type="EMBL" id="NHYD01003971">
    <property type="protein sequence ID" value="PPQ67679.1"/>
    <property type="molecule type" value="Genomic_DNA"/>
</dbReference>
<sequence length="121" mass="14096">MDPSFGVRVIIKDSLEYVKEFYFNIWKYLSDSEEEEEEKEDTEGEDPEHVLVSDLNDLHGSEFSLETLALYAEGLDRQLCSSSLRNATYDLSRSPHLRCLRIQCINKLLPSFLRGSRIQYL</sequence>
<keyword evidence="2" id="KW-1185">Reference proteome</keyword>
<evidence type="ECO:0000313" key="1">
    <source>
        <dbReference type="EMBL" id="PPQ67679.1"/>
    </source>
</evidence>
<dbReference type="InParanoid" id="A0A409VN65"/>
<gene>
    <name evidence="1" type="ORF">CVT25_012707</name>
</gene>
<dbReference type="AlphaFoldDB" id="A0A409VN65"/>
<proteinExistence type="predicted"/>
<organism evidence="1 2">
    <name type="scientific">Psilocybe cyanescens</name>
    <dbReference type="NCBI Taxonomy" id="93625"/>
    <lineage>
        <taxon>Eukaryota</taxon>
        <taxon>Fungi</taxon>
        <taxon>Dikarya</taxon>
        <taxon>Basidiomycota</taxon>
        <taxon>Agaricomycotina</taxon>
        <taxon>Agaricomycetes</taxon>
        <taxon>Agaricomycetidae</taxon>
        <taxon>Agaricales</taxon>
        <taxon>Agaricineae</taxon>
        <taxon>Strophariaceae</taxon>
        <taxon>Psilocybe</taxon>
    </lineage>
</organism>
<comment type="caution">
    <text evidence="1">The sequence shown here is derived from an EMBL/GenBank/DDBJ whole genome shotgun (WGS) entry which is preliminary data.</text>
</comment>
<protein>
    <submittedName>
        <fullName evidence="1">Uncharacterized protein</fullName>
    </submittedName>
</protein>
<accession>A0A409VN65</accession>